<dbReference type="EMBL" id="PZQS01000005">
    <property type="protein sequence ID" value="PVD31128.1"/>
    <property type="molecule type" value="Genomic_DNA"/>
</dbReference>
<feature type="transmembrane region" description="Helical" evidence="9">
    <location>
        <begin position="859"/>
        <end position="882"/>
    </location>
</feature>
<dbReference type="OrthoDB" id="29460at2759"/>
<evidence type="ECO:0000256" key="9">
    <source>
        <dbReference type="SAM" id="Phobius"/>
    </source>
</evidence>
<evidence type="ECO:0000256" key="8">
    <source>
        <dbReference type="ARBA" id="ARBA00023180"/>
    </source>
</evidence>
<keyword evidence="5 9" id="KW-1133">Transmembrane helix</keyword>
<keyword evidence="2" id="KW-0813">Transport</keyword>
<dbReference type="InterPro" id="IPR028927">
    <property type="entry name" value="Man-6-P_rcpt"/>
</dbReference>
<feature type="domain" description="MRH" evidence="10">
    <location>
        <begin position="303"/>
        <end position="461"/>
    </location>
</feature>
<evidence type="ECO:0000313" key="11">
    <source>
        <dbReference type="EMBL" id="PVD31128.1"/>
    </source>
</evidence>
<protein>
    <recommendedName>
        <fullName evidence="10">MRH domain-containing protein</fullName>
    </recommendedName>
</protein>
<dbReference type="GO" id="GO:0000139">
    <property type="term" value="C:Golgi membrane"/>
    <property type="evidence" value="ECO:0007669"/>
    <property type="project" value="UniProtKB-SubCell"/>
</dbReference>
<dbReference type="Proteomes" id="UP000245119">
    <property type="component" value="Linkage Group LG5"/>
</dbReference>
<keyword evidence="7" id="KW-1015">Disulfide bond</keyword>
<keyword evidence="6 9" id="KW-0472">Membrane</keyword>
<dbReference type="GO" id="GO:0005802">
    <property type="term" value="C:trans-Golgi network"/>
    <property type="evidence" value="ECO:0007669"/>
    <property type="project" value="TreeGrafter"/>
</dbReference>
<evidence type="ECO:0000256" key="2">
    <source>
        <dbReference type="ARBA" id="ARBA00022448"/>
    </source>
</evidence>
<dbReference type="GO" id="GO:0010008">
    <property type="term" value="C:endosome membrane"/>
    <property type="evidence" value="ECO:0007669"/>
    <property type="project" value="UniProtKB-SubCell"/>
</dbReference>
<feature type="transmembrane region" description="Helical" evidence="9">
    <location>
        <begin position="475"/>
        <end position="494"/>
    </location>
</feature>
<feature type="domain" description="MRH" evidence="10">
    <location>
        <begin position="1127"/>
        <end position="1256"/>
    </location>
</feature>
<feature type="transmembrane region" description="Helical" evidence="9">
    <location>
        <begin position="1405"/>
        <end position="1424"/>
    </location>
</feature>
<gene>
    <name evidence="11" type="ORF">C0Q70_10406</name>
</gene>
<comment type="caution">
    <text evidence="11">The sequence shown here is derived from an EMBL/GenBank/DDBJ whole genome shotgun (WGS) entry which is preliminary data.</text>
</comment>
<feature type="domain" description="MRH" evidence="10">
    <location>
        <begin position="60"/>
        <end position="204"/>
    </location>
</feature>
<evidence type="ECO:0000256" key="4">
    <source>
        <dbReference type="ARBA" id="ARBA00022729"/>
    </source>
</evidence>
<accession>A0A2T7PCH8</accession>
<dbReference type="PANTHER" id="PTHR15071">
    <property type="entry name" value="MANNOSE-6-PHOSPHATE RECEPTOR FAMILY MEMBER"/>
    <property type="match status" value="1"/>
</dbReference>
<evidence type="ECO:0000256" key="7">
    <source>
        <dbReference type="ARBA" id="ARBA00023157"/>
    </source>
</evidence>
<feature type="transmembrane region" description="Helical" evidence="9">
    <location>
        <begin position="633"/>
        <end position="657"/>
    </location>
</feature>
<dbReference type="SUPFAM" id="SSF50911">
    <property type="entry name" value="Mannose 6-phosphate receptor domain"/>
    <property type="match status" value="6"/>
</dbReference>
<evidence type="ECO:0000313" key="12">
    <source>
        <dbReference type="Proteomes" id="UP000245119"/>
    </source>
</evidence>
<feature type="transmembrane region" description="Helical" evidence="9">
    <location>
        <begin position="1266"/>
        <end position="1286"/>
    </location>
</feature>
<dbReference type="Pfam" id="PF02157">
    <property type="entry name" value="Man-6-P_recep"/>
    <property type="match status" value="7"/>
</dbReference>
<evidence type="ECO:0000256" key="1">
    <source>
        <dbReference type="ARBA" id="ARBA00004308"/>
    </source>
</evidence>
<comment type="subcellular location">
    <subcellularLocation>
        <location evidence="1">Endomembrane system</location>
    </subcellularLocation>
</comment>
<dbReference type="Gene3D" id="2.70.130.10">
    <property type="entry name" value="Mannose-6-phosphate receptor binding domain"/>
    <property type="match status" value="5"/>
</dbReference>
<dbReference type="InterPro" id="IPR044865">
    <property type="entry name" value="MRH_dom"/>
</dbReference>
<feature type="transmembrane region" description="Helical" evidence="9">
    <location>
        <begin position="1052"/>
        <end position="1078"/>
    </location>
</feature>
<organism evidence="11 12">
    <name type="scientific">Pomacea canaliculata</name>
    <name type="common">Golden apple snail</name>
    <dbReference type="NCBI Taxonomy" id="400727"/>
    <lineage>
        <taxon>Eukaryota</taxon>
        <taxon>Metazoa</taxon>
        <taxon>Spiralia</taxon>
        <taxon>Lophotrochozoa</taxon>
        <taxon>Mollusca</taxon>
        <taxon>Gastropoda</taxon>
        <taxon>Caenogastropoda</taxon>
        <taxon>Architaenioglossa</taxon>
        <taxon>Ampullarioidea</taxon>
        <taxon>Ampullariidae</taxon>
        <taxon>Pomacea</taxon>
    </lineage>
</organism>
<dbReference type="PROSITE" id="PS51914">
    <property type="entry name" value="MRH"/>
    <property type="match status" value="3"/>
</dbReference>
<evidence type="ECO:0000256" key="5">
    <source>
        <dbReference type="ARBA" id="ARBA00022989"/>
    </source>
</evidence>
<dbReference type="InterPro" id="IPR009011">
    <property type="entry name" value="Man6P_isomerase_rcpt-bd_dom_sf"/>
</dbReference>
<sequence>MIQRAPAVTGELVKRFGSGQTRDVASVFVCVAASRMDNMRARLVVVLVVGVCSIGEVVWGQCTKTGPCTCQTSSGFVDLTPLASSSGNPKYKDQPDALGSGFMFSWNPCTPFDELTDCKQVSGCQVSSDLAQSFMLGTQDSATFENSSGTLQIKYSATQDSKTRSLVIDLICDQKVEDGNLVVQGELLPLTYSMQLTSSHCCIKPASKAEEGLSAGTILLIVFFSLAGVYVTVGFTLQICVRKATGFERIPNSTFWLPIVGFIKNNSTSPFPEKAEAMAERGSVMLMLNLMMMMMLSATPVAGDCEKLGPCSCQSENGIIDLSPLASSSGPAIVNKQQFLTFTLNFAQIQRSGRQDEQLEVLVESLYTLQRASVLERAACQVSMAGTESFEIGMQDTVTFTSITGSDDVLLTYTSPSPQVVRTTLVTLKCDPTIESNLDVEGEQGYAMYIMTLTSRYCCPGVTNISTSSLSPGTIILIVFVGLALVYVVAGVIVQKTVRKATGREVIPNHDLWFSLPGLIKKKELYRNTKEVMTGRSEVVVVLVGMWWVASVTGDCTKLNSCSCQAVNGVIDLSPLKANSGAARHRITLKCDQSVDSQLDVQGEQGGSAVYTMTLTSKYCCPGVHVKVTSGGLSAGTIILIVFVALVLVYVVAGLILQKAIRKASGREVIPNYSVWSSIPGLIKHAQGCVVVLVLAWQVRWATPQVKWECKMMNTCSCQAEEGVIDLSPLASDDGPAFKDLLTPELEGWRYAWNPCKSFTLGTCKNAAGCEYYQDGTQYTKLGTQESAQFVTDSGSLQLYYNNTKEGSFRGLTVTLTCDPAVEKNVTVQVTGSPVAGLTLTSKYCCPQHNTFQLSIGSILDIAFAGLLVVYIVGGIVFQVGVRKSSGKEIIPNYSWWSSLPALIKVRGDCRQTGVCSCETDEGVIDLSPLALDGDAMFKDITNPNVYAWKFSYNPCMPYTFGKCSNVAACEYSNDGFGFYSLGTQDSATFSTEASELHLTYSATDQGLLRTTQVTLVCDHSQEKSIEMKPVQSSLFEFTLTSRYCCPQPISAGLSGGSVVLIVLVAMLLVYIVGGVVFQVGVRKASGKEIIPNYTWWSSLPALIKVLQVAAQIKGNCRKTGPCSCESDEGIIDLSPLAGNGDAMFKDVVSSSFNGWKFSWNPCIPFTEGNCRNVAVCELSDDGYAFYNLGTQDSAWFLTVSGVFQLSYNASDEGFPRVTYVTLVCDPSQEKTLDALGPLYSATYGFVLTSKYCCPRRETTGLSAGSILLIVFFVLLFVYIVGGVAFQVGVRKSSGKEIIPNYTWWFSLPTLIKMCEMSDDYSAFYNVGRQDSATFSASDSGVLQLSYNSSDGGNRLGYVILVCDPDTEKSLQVLGPTAVSVFGFVLTSKYCCPQPKTTGLSVGSILVIVFFALLVIYFVVGVVFQVGIRKTSGKDIIPNYTLWSALPGLIKVC</sequence>
<feature type="transmembrane region" description="Helical" evidence="9">
    <location>
        <begin position="218"/>
        <end position="241"/>
    </location>
</feature>
<keyword evidence="4" id="KW-0732">Signal</keyword>
<keyword evidence="8" id="KW-0325">Glycoprotein</keyword>
<keyword evidence="3 9" id="KW-0812">Transmembrane</keyword>
<feature type="transmembrane region" description="Helical" evidence="9">
    <location>
        <begin position="532"/>
        <end position="550"/>
    </location>
</feature>
<dbReference type="PANTHER" id="PTHR15071:SF0">
    <property type="entry name" value="MANNOSE 6-PHOSPHATE RECEPTOR-LIKE PROTEIN 1"/>
    <property type="match status" value="1"/>
</dbReference>
<reference evidence="11 12" key="1">
    <citation type="submission" date="2018-04" db="EMBL/GenBank/DDBJ databases">
        <title>The genome of golden apple snail Pomacea canaliculata provides insight into stress tolerance and invasive adaptation.</title>
        <authorList>
            <person name="Liu C."/>
            <person name="Liu B."/>
            <person name="Ren Y."/>
            <person name="Zhang Y."/>
            <person name="Wang H."/>
            <person name="Li S."/>
            <person name="Jiang F."/>
            <person name="Yin L."/>
            <person name="Zhang G."/>
            <person name="Qian W."/>
            <person name="Fan W."/>
        </authorList>
    </citation>
    <scope>NUCLEOTIDE SEQUENCE [LARGE SCALE GENOMIC DNA]</scope>
    <source>
        <strain evidence="11">SZHN2017</strain>
        <tissue evidence="11">Muscle</tissue>
    </source>
</reference>
<evidence type="ECO:0000259" key="10">
    <source>
        <dbReference type="PROSITE" id="PS51914"/>
    </source>
</evidence>
<name>A0A2T7PCH8_POMCA</name>
<evidence type="ECO:0000256" key="3">
    <source>
        <dbReference type="ARBA" id="ARBA00022692"/>
    </source>
</evidence>
<evidence type="ECO:0000256" key="6">
    <source>
        <dbReference type="ARBA" id="ARBA00023136"/>
    </source>
</evidence>
<keyword evidence="12" id="KW-1185">Reference proteome</keyword>
<proteinExistence type="predicted"/>
<dbReference type="STRING" id="400727.A0A2T7PCH8"/>